<dbReference type="Proteomes" id="UP000504634">
    <property type="component" value="Unplaced"/>
</dbReference>
<evidence type="ECO:0000256" key="1">
    <source>
        <dbReference type="SAM" id="MobiDB-lite"/>
    </source>
</evidence>
<dbReference type="Gene3D" id="3.90.1140.10">
    <property type="entry name" value="Cyclic phosphodiesterase"/>
    <property type="match status" value="1"/>
</dbReference>
<accession>A0A6J2UGI6</accession>
<protein>
    <submittedName>
        <fullName evidence="4">Activating signal cointegrator 1 complex subunit 1-like</fullName>
    </submittedName>
</protein>
<reference evidence="4" key="1">
    <citation type="submission" date="2025-08" db="UniProtKB">
        <authorList>
            <consortium name="RefSeq"/>
        </authorList>
    </citation>
    <scope>IDENTIFICATION</scope>
    <source>
        <strain evidence="4">11010-0011.00</strain>
        <tissue evidence="4">Whole body</tissue>
    </source>
</reference>
<dbReference type="PANTHER" id="PTHR13360:SF1">
    <property type="entry name" value="ACTIVATING SIGNAL COINTEGRATOR 1 COMPLEX SUBUNIT 1"/>
    <property type="match status" value="1"/>
</dbReference>
<sequence length="328" mass="37309">MNTNVGLKDSKGDMLNADQNAEQPEPEDAAACKIEELPDNCGYKLALQIPKAFYGGFMKGHTKRHIEAATETEIYVPRRSEKSSSLIIKGKERGNLCTALHKIRLLVDTLRKKMRPTHFLAVPLNTGAMQKQFLALKKCILEAQLPGIDTDLFISERCLHLTLGVYVLLDGRERENAMKELQMCRQYFTESYKSFHLNIRGLEIMNDNPSSTRVVYARVEAPELQEFADKCLKHFKQTGLCASAESKRDNVKLHMTILNNRYRKKLNKQSSNSFDAREIIKRFGDYDLGVAQCDEVHLCELGSSGKVNYFYKITGTLKFEDTINTNNN</sequence>
<name>A0A6J2UGI6_DROLE</name>
<dbReference type="GO" id="GO:0005634">
    <property type="term" value="C:nucleus"/>
    <property type="evidence" value="ECO:0007669"/>
    <property type="project" value="TreeGrafter"/>
</dbReference>
<dbReference type="InterPro" id="IPR019510">
    <property type="entry name" value="AKAP7-like_phosphoesterase"/>
</dbReference>
<proteinExistence type="predicted"/>
<keyword evidence="3" id="KW-1185">Reference proteome</keyword>
<organism evidence="3 4">
    <name type="scientific">Drosophila lebanonensis</name>
    <name type="common">Fruit fly</name>
    <name type="synonym">Scaptodrosophila lebanonensis</name>
    <dbReference type="NCBI Taxonomy" id="7225"/>
    <lineage>
        <taxon>Eukaryota</taxon>
        <taxon>Metazoa</taxon>
        <taxon>Ecdysozoa</taxon>
        <taxon>Arthropoda</taxon>
        <taxon>Hexapoda</taxon>
        <taxon>Insecta</taxon>
        <taxon>Pterygota</taxon>
        <taxon>Neoptera</taxon>
        <taxon>Endopterygota</taxon>
        <taxon>Diptera</taxon>
        <taxon>Brachycera</taxon>
        <taxon>Muscomorpha</taxon>
        <taxon>Ephydroidea</taxon>
        <taxon>Drosophilidae</taxon>
        <taxon>Scaptodrosophila</taxon>
    </lineage>
</organism>
<dbReference type="GO" id="GO:0006307">
    <property type="term" value="P:DNA alkylation repair"/>
    <property type="evidence" value="ECO:0007669"/>
    <property type="project" value="InterPro"/>
</dbReference>
<feature type="domain" description="A-kinase anchor protein 7-like phosphoesterase" evidence="2">
    <location>
        <begin position="116"/>
        <end position="319"/>
    </location>
</feature>
<dbReference type="PANTHER" id="PTHR13360">
    <property type="entry name" value="ACTIVATING SIGNAL COINTEGRATOR 1 COMPLEX SUBUNIT 1"/>
    <property type="match status" value="1"/>
</dbReference>
<dbReference type="RefSeq" id="XP_030387576.1">
    <property type="nucleotide sequence ID" value="XM_030531716.1"/>
</dbReference>
<dbReference type="Pfam" id="PF10469">
    <property type="entry name" value="AKAP7_NLS"/>
    <property type="match status" value="1"/>
</dbReference>
<evidence type="ECO:0000313" key="3">
    <source>
        <dbReference type="Proteomes" id="UP000504634"/>
    </source>
</evidence>
<gene>
    <name evidence="4" type="primary">LOC115634141</name>
</gene>
<dbReference type="SUPFAM" id="SSF55144">
    <property type="entry name" value="LigT-like"/>
    <property type="match status" value="1"/>
</dbReference>
<evidence type="ECO:0000259" key="2">
    <source>
        <dbReference type="Pfam" id="PF10469"/>
    </source>
</evidence>
<dbReference type="AlphaFoldDB" id="A0A6J2UGI6"/>
<feature type="region of interest" description="Disordered" evidence="1">
    <location>
        <begin position="1"/>
        <end position="28"/>
    </location>
</feature>
<evidence type="ECO:0000313" key="4">
    <source>
        <dbReference type="RefSeq" id="XP_030387576.1"/>
    </source>
</evidence>
<dbReference type="InterPro" id="IPR009210">
    <property type="entry name" value="ASCC1"/>
</dbReference>
<dbReference type="GO" id="GO:0006355">
    <property type="term" value="P:regulation of DNA-templated transcription"/>
    <property type="evidence" value="ECO:0007669"/>
    <property type="project" value="TreeGrafter"/>
</dbReference>
<dbReference type="GeneID" id="115634141"/>
<dbReference type="InterPro" id="IPR009097">
    <property type="entry name" value="Cyclic_Pdiesterase"/>
</dbReference>
<dbReference type="OrthoDB" id="277832at2759"/>